<sequence>MRSAKGFSLIELLIVVAIILIIAAIAIPNLLQARISANESSAAEALRTLTSAETTYFTAYPTIGYASTIGPLGGATPCTPSSTTACIIDNFLATATPGGTGKSGYYFLATGVVNGGATFNDAYVLGAAPISVKYSGNRDFCSVNDGVLRSQMATIGDLPASVVSPCLSFPVAQ</sequence>
<feature type="transmembrane region" description="Helical" evidence="6">
    <location>
        <begin position="12"/>
        <end position="31"/>
    </location>
</feature>
<dbReference type="PANTHER" id="PTHR30093:SF44">
    <property type="entry name" value="TYPE II SECRETION SYSTEM CORE PROTEIN G"/>
    <property type="match status" value="1"/>
</dbReference>
<keyword evidence="4 6" id="KW-1133">Transmembrane helix</keyword>
<evidence type="ECO:0000256" key="1">
    <source>
        <dbReference type="ARBA" id="ARBA00004167"/>
    </source>
</evidence>
<dbReference type="Gene3D" id="3.30.700.10">
    <property type="entry name" value="Glycoprotein, Type 4 Pilin"/>
    <property type="match status" value="1"/>
</dbReference>
<proteinExistence type="predicted"/>
<dbReference type="NCBIfam" id="TIGR02532">
    <property type="entry name" value="IV_pilin_GFxxxE"/>
    <property type="match status" value="1"/>
</dbReference>
<dbReference type="InterPro" id="IPR012902">
    <property type="entry name" value="N_methyl_site"/>
</dbReference>
<evidence type="ECO:0000313" key="7">
    <source>
        <dbReference type="EMBL" id="SPF37959.1"/>
    </source>
</evidence>
<dbReference type="Pfam" id="PF07963">
    <property type="entry name" value="N_methyl"/>
    <property type="match status" value="1"/>
</dbReference>
<keyword evidence="2" id="KW-0488">Methylation</keyword>
<keyword evidence="3 6" id="KW-0812">Transmembrane</keyword>
<name>A0A2U3KE90_9BACT</name>
<accession>A0A2U3KE90</accession>
<dbReference type="AlphaFoldDB" id="A0A2U3KE90"/>
<dbReference type="PROSITE" id="PS00409">
    <property type="entry name" value="PROKAR_NTER_METHYL"/>
    <property type="match status" value="1"/>
</dbReference>
<organism evidence="7 8">
    <name type="scientific">Candidatus Sulfotelmatobacter kueseliae</name>
    <dbReference type="NCBI Taxonomy" id="2042962"/>
    <lineage>
        <taxon>Bacteria</taxon>
        <taxon>Pseudomonadati</taxon>
        <taxon>Acidobacteriota</taxon>
        <taxon>Terriglobia</taxon>
        <taxon>Terriglobales</taxon>
        <taxon>Candidatus Korobacteraceae</taxon>
        <taxon>Candidatus Sulfotelmatobacter</taxon>
    </lineage>
</organism>
<evidence type="ECO:0000256" key="5">
    <source>
        <dbReference type="ARBA" id="ARBA00023136"/>
    </source>
</evidence>
<dbReference type="PANTHER" id="PTHR30093">
    <property type="entry name" value="GENERAL SECRETION PATHWAY PROTEIN G"/>
    <property type="match status" value="1"/>
</dbReference>
<evidence type="ECO:0000256" key="2">
    <source>
        <dbReference type="ARBA" id="ARBA00022481"/>
    </source>
</evidence>
<comment type="subcellular location">
    <subcellularLocation>
        <location evidence="1">Membrane</location>
        <topology evidence="1">Single-pass membrane protein</topology>
    </subcellularLocation>
</comment>
<evidence type="ECO:0000256" key="6">
    <source>
        <dbReference type="SAM" id="Phobius"/>
    </source>
</evidence>
<dbReference type="OrthoDB" id="120207at2"/>
<dbReference type="SUPFAM" id="SSF54523">
    <property type="entry name" value="Pili subunits"/>
    <property type="match status" value="1"/>
</dbReference>
<dbReference type="GO" id="GO:0016020">
    <property type="term" value="C:membrane"/>
    <property type="evidence" value="ECO:0007669"/>
    <property type="project" value="UniProtKB-SubCell"/>
</dbReference>
<gene>
    <name evidence="7" type="ORF">SBA1_190085</name>
</gene>
<evidence type="ECO:0000256" key="3">
    <source>
        <dbReference type="ARBA" id="ARBA00022692"/>
    </source>
</evidence>
<dbReference type="EMBL" id="OMOD01000101">
    <property type="protein sequence ID" value="SPF37959.1"/>
    <property type="molecule type" value="Genomic_DNA"/>
</dbReference>
<reference evidence="8" key="1">
    <citation type="submission" date="2018-02" db="EMBL/GenBank/DDBJ databases">
        <authorList>
            <person name="Hausmann B."/>
        </authorList>
    </citation>
    <scope>NUCLEOTIDE SEQUENCE [LARGE SCALE GENOMIC DNA]</scope>
    <source>
        <strain evidence="8">Peat soil MAG SbA1</strain>
    </source>
</reference>
<evidence type="ECO:0000313" key="8">
    <source>
        <dbReference type="Proteomes" id="UP000238701"/>
    </source>
</evidence>
<protein>
    <submittedName>
        <fullName evidence="7">Putative Pilin, type IV</fullName>
    </submittedName>
</protein>
<dbReference type="Proteomes" id="UP000238701">
    <property type="component" value="Unassembled WGS sequence"/>
</dbReference>
<evidence type="ECO:0000256" key="4">
    <source>
        <dbReference type="ARBA" id="ARBA00022989"/>
    </source>
</evidence>
<keyword evidence="5 6" id="KW-0472">Membrane</keyword>
<dbReference type="InterPro" id="IPR045584">
    <property type="entry name" value="Pilin-like"/>
</dbReference>